<proteinExistence type="inferred from homology"/>
<dbReference type="InterPro" id="IPR013154">
    <property type="entry name" value="ADH-like_N"/>
</dbReference>
<dbReference type="PROSITE" id="PS00573">
    <property type="entry name" value="PYRIDINE_REDOX_2"/>
    <property type="match status" value="1"/>
</dbReference>
<evidence type="ECO:0000256" key="6">
    <source>
        <dbReference type="ARBA" id="ARBA00022857"/>
    </source>
</evidence>
<keyword evidence="7" id="KW-0560">Oxidoreductase</keyword>
<dbReference type="SUPFAM" id="SSF51905">
    <property type="entry name" value="FAD/NAD(P)-binding domain"/>
    <property type="match status" value="1"/>
</dbReference>
<dbReference type="InterPro" id="IPR005982">
    <property type="entry name" value="Thioredox_Rdtase"/>
</dbReference>
<dbReference type="GO" id="GO:0019430">
    <property type="term" value="P:removal of superoxide radicals"/>
    <property type="evidence" value="ECO:0007669"/>
    <property type="project" value="InterPro"/>
</dbReference>
<dbReference type="EC" id="1.8.1.9" evidence="3"/>
<name>A0AAJ0BEA5_9PEZI</name>
<dbReference type="Gene3D" id="3.40.50.720">
    <property type="entry name" value="NAD(P)-binding Rossmann-like Domain"/>
    <property type="match status" value="1"/>
</dbReference>
<keyword evidence="12" id="KW-1185">Reference proteome</keyword>
<dbReference type="NCBIfam" id="TIGR01292">
    <property type="entry name" value="TRX_reduct"/>
    <property type="match status" value="1"/>
</dbReference>
<dbReference type="SUPFAM" id="SSF50129">
    <property type="entry name" value="GroES-like"/>
    <property type="match status" value="1"/>
</dbReference>
<dbReference type="Gene3D" id="3.50.50.60">
    <property type="entry name" value="FAD/NAD(P)-binding domain"/>
    <property type="match status" value="2"/>
</dbReference>
<comment type="caution">
    <text evidence="11">The sequence shown here is derived from an EMBL/GenBank/DDBJ whole genome shotgun (WGS) entry which is preliminary data.</text>
</comment>
<evidence type="ECO:0000313" key="11">
    <source>
        <dbReference type="EMBL" id="KAK1755197.1"/>
    </source>
</evidence>
<dbReference type="PANTHER" id="PTHR48105">
    <property type="entry name" value="THIOREDOXIN REDUCTASE 1-RELATED-RELATED"/>
    <property type="match status" value="1"/>
</dbReference>
<dbReference type="InterPro" id="IPR002364">
    <property type="entry name" value="Quin_OxRdtase/zeta-crystal_CS"/>
</dbReference>
<dbReference type="PROSITE" id="PS01162">
    <property type="entry name" value="QOR_ZETA_CRYSTAL"/>
    <property type="match status" value="1"/>
</dbReference>
<dbReference type="FunFam" id="3.50.50.60:FF:000064">
    <property type="entry name" value="Thioredoxin reductase"/>
    <property type="match status" value="1"/>
</dbReference>
<keyword evidence="5" id="KW-0274">FAD</keyword>
<keyword evidence="4" id="KW-0285">Flavoprotein</keyword>
<dbReference type="GO" id="GO:0005737">
    <property type="term" value="C:cytoplasm"/>
    <property type="evidence" value="ECO:0007669"/>
    <property type="project" value="InterPro"/>
</dbReference>
<evidence type="ECO:0000256" key="9">
    <source>
        <dbReference type="ARBA" id="ARBA00023284"/>
    </source>
</evidence>
<dbReference type="InterPro" id="IPR050097">
    <property type="entry name" value="Ferredoxin-NADP_redctase_2"/>
</dbReference>
<keyword evidence="9" id="KW-0676">Redox-active center</keyword>
<dbReference type="Pfam" id="PF00107">
    <property type="entry name" value="ADH_zinc_N"/>
    <property type="match status" value="1"/>
</dbReference>
<dbReference type="InterPro" id="IPR023753">
    <property type="entry name" value="FAD/NAD-binding_dom"/>
</dbReference>
<dbReference type="InterPro" id="IPR020843">
    <property type="entry name" value="ER"/>
</dbReference>
<dbReference type="GO" id="GO:0004791">
    <property type="term" value="F:thioredoxin-disulfide reductase (NADPH) activity"/>
    <property type="evidence" value="ECO:0007669"/>
    <property type="project" value="UniProtKB-EC"/>
</dbReference>
<dbReference type="InterPro" id="IPR036188">
    <property type="entry name" value="FAD/NAD-bd_sf"/>
</dbReference>
<comment type="cofactor">
    <cofactor evidence="1">
        <name>FAD</name>
        <dbReference type="ChEBI" id="CHEBI:57692"/>
    </cofactor>
</comment>
<dbReference type="CDD" id="cd08241">
    <property type="entry name" value="QOR1"/>
    <property type="match status" value="1"/>
</dbReference>
<organism evidence="11 12">
    <name type="scientific">Echria macrotheca</name>
    <dbReference type="NCBI Taxonomy" id="438768"/>
    <lineage>
        <taxon>Eukaryota</taxon>
        <taxon>Fungi</taxon>
        <taxon>Dikarya</taxon>
        <taxon>Ascomycota</taxon>
        <taxon>Pezizomycotina</taxon>
        <taxon>Sordariomycetes</taxon>
        <taxon>Sordariomycetidae</taxon>
        <taxon>Sordariales</taxon>
        <taxon>Schizotheciaceae</taxon>
        <taxon>Echria</taxon>
    </lineage>
</organism>
<evidence type="ECO:0000313" key="12">
    <source>
        <dbReference type="Proteomes" id="UP001239445"/>
    </source>
</evidence>
<dbReference type="SUPFAM" id="SSF51735">
    <property type="entry name" value="NAD(P)-binding Rossmann-fold domains"/>
    <property type="match status" value="1"/>
</dbReference>
<gene>
    <name evidence="11" type="ORF">QBC47DRAFT_461260</name>
</gene>
<feature type="domain" description="Enoyl reductase (ER)" evidence="10">
    <location>
        <begin position="12"/>
        <end position="326"/>
    </location>
</feature>
<dbReference type="Pfam" id="PF08240">
    <property type="entry name" value="ADH_N"/>
    <property type="match status" value="1"/>
</dbReference>
<evidence type="ECO:0000259" key="10">
    <source>
        <dbReference type="SMART" id="SM00829"/>
    </source>
</evidence>
<dbReference type="EMBL" id="MU839834">
    <property type="protein sequence ID" value="KAK1755197.1"/>
    <property type="molecule type" value="Genomic_DNA"/>
</dbReference>
<dbReference type="Proteomes" id="UP001239445">
    <property type="component" value="Unassembled WGS sequence"/>
</dbReference>
<evidence type="ECO:0000256" key="5">
    <source>
        <dbReference type="ARBA" id="ARBA00022827"/>
    </source>
</evidence>
<evidence type="ECO:0000256" key="2">
    <source>
        <dbReference type="ARBA" id="ARBA00009333"/>
    </source>
</evidence>
<evidence type="ECO:0000256" key="1">
    <source>
        <dbReference type="ARBA" id="ARBA00001974"/>
    </source>
</evidence>
<dbReference type="InterPro" id="IPR036291">
    <property type="entry name" value="NAD(P)-bd_dom_sf"/>
</dbReference>
<dbReference type="SMART" id="SM00829">
    <property type="entry name" value="PKS_ER"/>
    <property type="match status" value="1"/>
</dbReference>
<evidence type="ECO:0000256" key="7">
    <source>
        <dbReference type="ARBA" id="ARBA00023002"/>
    </source>
</evidence>
<evidence type="ECO:0000256" key="3">
    <source>
        <dbReference type="ARBA" id="ARBA00012610"/>
    </source>
</evidence>
<sequence length="714" mass="76645">MRGIQVAQYVKGPHELKVTELPDPKPAPDEYLIEVHAAATNFFDILQIQGKYQHQPPFPWVSGAEFAGIVLATPSGSSKPKFPVGARVFGATQGAYATKATAKEVAMLPVPEGWSFREAAGLFVTAPTSYGALVTRAGVKAGDWVLVHAAAGGVGLAAVQVAKAFGATVIATAGNTRKLEVAKAFGADHVVDYRDEKWPEMVKKLTPKGRGVDIVYDPVGMVDKSTKCTAWNGRILIVGFAAGQIEKVAMNKVLLKNISLVGIHWGQYSVHEKETVVKVWEGIMGLIAEGKFRATEFTDRRFVGLESVPDALRALGSRETWGKVVVEVPQGKSKLSVPNTPSATPPTAKLFSSTFRRTLRSSATGFTVAAAAATSFKSPYHSEIQTIGKRRMHNKVVIIGSGPAAHTAAIYLARAELKPVMYEGFLANGIAAGGQLTTTTEVENFPGFPEGIMGQELMDKMRAQSEKFGTVIITETVAKLDVSTRPFKYSTEWSPDEEHTADAVILATGASARRLNLPGEDKYWQNGISACAVCDGAVPIFRNKPLFVIGGGDSAAEEAMFLTKYGSHVTVLVRRDKLRASSIMAKRLLNNHKVTVRFNTVGVEVKGDEKGLMSHLVVKDVVTGKEETLEANGLFYAIGHDPATALVKGQVDTDAEGYVITKPGTTLTSVEGLFAAGDVQDKRYRQAITSAGTGCMAALEAEKYLEELEDKADE</sequence>
<dbReference type="PRINTS" id="PR00368">
    <property type="entry name" value="FADPNR"/>
</dbReference>
<reference evidence="11" key="1">
    <citation type="submission" date="2023-06" db="EMBL/GenBank/DDBJ databases">
        <title>Genome-scale phylogeny and comparative genomics of the fungal order Sordariales.</title>
        <authorList>
            <consortium name="Lawrence Berkeley National Laboratory"/>
            <person name="Hensen N."/>
            <person name="Bonometti L."/>
            <person name="Westerberg I."/>
            <person name="Brannstrom I.O."/>
            <person name="Guillou S."/>
            <person name="Cros-Aarteil S."/>
            <person name="Calhoun S."/>
            <person name="Haridas S."/>
            <person name="Kuo A."/>
            <person name="Mondo S."/>
            <person name="Pangilinan J."/>
            <person name="Riley R."/>
            <person name="Labutti K."/>
            <person name="Andreopoulos B."/>
            <person name="Lipzen A."/>
            <person name="Chen C."/>
            <person name="Yanf M."/>
            <person name="Daum C."/>
            <person name="Ng V."/>
            <person name="Clum A."/>
            <person name="Steindorff A."/>
            <person name="Ohm R."/>
            <person name="Martin F."/>
            <person name="Silar P."/>
            <person name="Natvig D."/>
            <person name="Lalanne C."/>
            <person name="Gautier V."/>
            <person name="Ament-Velasquez S.L."/>
            <person name="Kruys A."/>
            <person name="Hutchinson M.I."/>
            <person name="Powell A.J."/>
            <person name="Barry K."/>
            <person name="Miller A.N."/>
            <person name="Grigoriev I.V."/>
            <person name="Debuchy R."/>
            <person name="Gladieux P."/>
            <person name="Thoren M.H."/>
            <person name="Johannesson H."/>
        </authorList>
    </citation>
    <scope>NUCLEOTIDE SEQUENCE</scope>
    <source>
        <strain evidence="11">PSN4</strain>
    </source>
</reference>
<keyword evidence="6" id="KW-0521">NADP</keyword>
<dbReference type="GO" id="GO:0008270">
    <property type="term" value="F:zinc ion binding"/>
    <property type="evidence" value="ECO:0007669"/>
    <property type="project" value="InterPro"/>
</dbReference>
<protein>
    <recommendedName>
        <fullName evidence="3">thioredoxin-disulfide reductase (NADPH)</fullName>
        <ecNumber evidence="3">1.8.1.9</ecNumber>
    </recommendedName>
</protein>
<dbReference type="AlphaFoldDB" id="A0AAJ0BEA5"/>
<dbReference type="Pfam" id="PF07992">
    <property type="entry name" value="Pyr_redox_2"/>
    <property type="match status" value="1"/>
</dbReference>
<accession>A0AAJ0BEA5</accession>
<evidence type="ECO:0000256" key="4">
    <source>
        <dbReference type="ARBA" id="ARBA00022630"/>
    </source>
</evidence>
<evidence type="ECO:0000256" key="8">
    <source>
        <dbReference type="ARBA" id="ARBA00023157"/>
    </source>
</evidence>
<dbReference type="PRINTS" id="PR00469">
    <property type="entry name" value="PNDRDTASEII"/>
</dbReference>
<comment type="similarity">
    <text evidence="2">Belongs to the class-II pyridine nucleotide-disulfide oxidoreductase family.</text>
</comment>
<dbReference type="InterPro" id="IPR013149">
    <property type="entry name" value="ADH-like_C"/>
</dbReference>
<keyword evidence="8" id="KW-1015">Disulfide bond</keyword>
<dbReference type="InterPro" id="IPR011032">
    <property type="entry name" value="GroES-like_sf"/>
</dbReference>
<dbReference type="InterPro" id="IPR008255">
    <property type="entry name" value="Pyr_nucl-diS_OxRdtase_2_AS"/>
</dbReference>
<dbReference type="Gene3D" id="3.90.180.10">
    <property type="entry name" value="Medium-chain alcohol dehydrogenases, catalytic domain"/>
    <property type="match status" value="1"/>
</dbReference>